<dbReference type="Proteomes" id="UP000682713">
    <property type="component" value="Unassembled WGS sequence"/>
</dbReference>
<dbReference type="Pfam" id="PF01869">
    <property type="entry name" value="BcrAD_BadFG"/>
    <property type="match status" value="1"/>
</dbReference>
<dbReference type="InterPro" id="IPR002731">
    <property type="entry name" value="ATPase_BadF"/>
</dbReference>
<accession>A0A942TS54</accession>
<keyword evidence="3" id="KW-1185">Reference proteome</keyword>
<name>A0A942TS54_9BACI</name>
<protein>
    <recommendedName>
        <fullName evidence="1">ATPase BadF/BadG/BcrA/BcrD type domain-containing protein</fullName>
    </recommendedName>
</protein>
<dbReference type="PANTHER" id="PTHR43190">
    <property type="entry name" value="N-ACETYL-D-GLUCOSAMINE KINASE"/>
    <property type="match status" value="1"/>
</dbReference>
<dbReference type="AlphaFoldDB" id="A0A942TS54"/>
<sequence>MTYTIGIDAGGTKTTGLIIDSEKNILFQTKTGFGNPNVNFNEALHNVWEAVSACLNSPFGKGCKTIVAGVAGIEAEGNRERFEQFFSTRTNIPTIFVNDAVLAYHALFDDQNGILTIAGTGSISYGRNGEKDGYSGGWGHILGDFGSAYDIAIKVFRQITKEADQGLPHSPLSQALLNDLEISSADGLKGFIYNALKGEIASVSSFVFAEAQKGDEEAKRFFLDAGVELANQTFSLFKKLDIKLPLKVGCKGSLLEKNPYAKKEFESTLQKLVGDVEFIRNEITPAIGSLSVAVLYEKKGS</sequence>
<organism evidence="2 3">
    <name type="scientific">Lederbergia citrisecunda</name>
    <dbReference type="NCBI Taxonomy" id="2833583"/>
    <lineage>
        <taxon>Bacteria</taxon>
        <taxon>Bacillati</taxon>
        <taxon>Bacillota</taxon>
        <taxon>Bacilli</taxon>
        <taxon>Bacillales</taxon>
        <taxon>Bacillaceae</taxon>
        <taxon>Lederbergia</taxon>
    </lineage>
</organism>
<dbReference type="PANTHER" id="PTHR43190:SF3">
    <property type="entry name" value="N-ACETYL-D-GLUCOSAMINE KINASE"/>
    <property type="match status" value="1"/>
</dbReference>
<dbReference type="InterPro" id="IPR043129">
    <property type="entry name" value="ATPase_NBD"/>
</dbReference>
<proteinExistence type="predicted"/>
<dbReference type="InterPro" id="IPR052519">
    <property type="entry name" value="Euk-type_GlcNAc_Kinase"/>
</dbReference>
<comment type="caution">
    <text evidence="2">The sequence shown here is derived from an EMBL/GenBank/DDBJ whole genome shotgun (WGS) entry which is preliminary data.</text>
</comment>
<reference evidence="2 3" key="1">
    <citation type="submission" date="2021-05" db="EMBL/GenBank/DDBJ databases">
        <title>Novel Bacillus species.</title>
        <authorList>
            <person name="Liu G."/>
        </authorList>
    </citation>
    <scope>NUCLEOTIDE SEQUENCE [LARGE SCALE GENOMIC DNA]</scope>
    <source>
        <strain evidence="2 3">FJAT-49732</strain>
    </source>
</reference>
<dbReference type="Gene3D" id="3.30.420.40">
    <property type="match status" value="2"/>
</dbReference>
<evidence type="ECO:0000313" key="2">
    <source>
        <dbReference type="EMBL" id="MBS4200834.1"/>
    </source>
</evidence>
<gene>
    <name evidence="2" type="ORF">KHA93_14455</name>
</gene>
<evidence type="ECO:0000259" key="1">
    <source>
        <dbReference type="Pfam" id="PF01869"/>
    </source>
</evidence>
<feature type="domain" description="ATPase BadF/BadG/BcrA/BcrD type" evidence="1">
    <location>
        <begin position="5"/>
        <end position="290"/>
    </location>
</feature>
<dbReference type="RefSeq" id="WP_213111369.1">
    <property type="nucleotide sequence ID" value="NZ_JAGYPJ010000001.1"/>
</dbReference>
<evidence type="ECO:0000313" key="3">
    <source>
        <dbReference type="Proteomes" id="UP000682713"/>
    </source>
</evidence>
<dbReference type="SUPFAM" id="SSF53067">
    <property type="entry name" value="Actin-like ATPase domain"/>
    <property type="match status" value="2"/>
</dbReference>
<dbReference type="EMBL" id="JAGYPJ010000001">
    <property type="protein sequence ID" value="MBS4200834.1"/>
    <property type="molecule type" value="Genomic_DNA"/>
</dbReference>
<dbReference type="CDD" id="cd24007">
    <property type="entry name" value="ASKHA_NBD_eukNAGK-like"/>
    <property type="match status" value="1"/>
</dbReference>